<dbReference type="InterPro" id="IPR041447">
    <property type="entry name" value="Mannosidase_ig"/>
</dbReference>
<evidence type="ECO:0000313" key="13">
    <source>
        <dbReference type="Proteomes" id="UP000518752"/>
    </source>
</evidence>
<dbReference type="InterPro" id="IPR013783">
    <property type="entry name" value="Ig-like_fold"/>
</dbReference>
<evidence type="ECO:0000259" key="10">
    <source>
        <dbReference type="Pfam" id="PF17786"/>
    </source>
</evidence>
<dbReference type="Pfam" id="PF00703">
    <property type="entry name" value="Glyco_hydro_2"/>
    <property type="match status" value="1"/>
</dbReference>
<keyword evidence="4" id="KW-0378">Hydrolase</keyword>
<organism evidence="12 13">
    <name type="scientific">Collybiopsis confluens</name>
    <dbReference type="NCBI Taxonomy" id="2823264"/>
    <lineage>
        <taxon>Eukaryota</taxon>
        <taxon>Fungi</taxon>
        <taxon>Dikarya</taxon>
        <taxon>Basidiomycota</taxon>
        <taxon>Agaricomycotina</taxon>
        <taxon>Agaricomycetes</taxon>
        <taxon>Agaricomycetidae</taxon>
        <taxon>Agaricales</taxon>
        <taxon>Marasmiineae</taxon>
        <taxon>Omphalotaceae</taxon>
        <taxon>Collybiopsis</taxon>
    </lineage>
</organism>
<reference evidence="12 13" key="1">
    <citation type="journal article" date="2020" name="ISME J.">
        <title>Uncovering the hidden diversity of litter-decomposition mechanisms in mushroom-forming fungi.</title>
        <authorList>
            <person name="Floudas D."/>
            <person name="Bentzer J."/>
            <person name="Ahren D."/>
            <person name="Johansson T."/>
            <person name="Persson P."/>
            <person name="Tunlid A."/>
        </authorList>
    </citation>
    <scope>NUCLEOTIDE SEQUENCE [LARGE SCALE GENOMIC DNA]</scope>
    <source>
        <strain evidence="12 13">CBS 406.79</strain>
    </source>
</reference>
<dbReference type="AlphaFoldDB" id="A0A8H5I1M3"/>
<evidence type="ECO:0000256" key="3">
    <source>
        <dbReference type="ARBA" id="ARBA00012754"/>
    </source>
</evidence>
<comment type="similarity">
    <text evidence="6">Belongs to the glycosyl hydrolase 2 family. Beta-mannosidase B subfamily.</text>
</comment>
<dbReference type="GO" id="GO:0004567">
    <property type="term" value="F:beta-mannosidase activity"/>
    <property type="evidence" value="ECO:0007669"/>
    <property type="project" value="UniProtKB-EC"/>
</dbReference>
<evidence type="ECO:0000256" key="1">
    <source>
        <dbReference type="ARBA" id="ARBA00000829"/>
    </source>
</evidence>
<dbReference type="SUPFAM" id="SSF49303">
    <property type="entry name" value="beta-Galactosidase/glucuronidase domain"/>
    <property type="match status" value="2"/>
</dbReference>
<name>A0A8H5I1M3_9AGAR</name>
<dbReference type="EMBL" id="JAACJN010000001">
    <property type="protein sequence ID" value="KAF5393569.1"/>
    <property type="molecule type" value="Genomic_DNA"/>
</dbReference>
<evidence type="ECO:0000256" key="6">
    <source>
        <dbReference type="ARBA" id="ARBA00038429"/>
    </source>
</evidence>
<evidence type="ECO:0000259" key="11">
    <source>
        <dbReference type="Pfam" id="PF22666"/>
    </source>
</evidence>
<dbReference type="Gene3D" id="2.60.40.10">
    <property type="entry name" value="Immunoglobulins"/>
    <property type="match status" value="2"/>
</dbReference>
<dbReference type="SUPFAM" id="SSF51445">
    <property type="entry name" value="(Trans)glycosidases"/>
    <property type="match status" value="1"/>
</dbReference>
<dbReference type="EC" id="3.2.1.25" evidence="3"/>
<feature type="domain" description="Mannosidase Ig/CBM-like" evidence="10">
    <location>
        <begin position="693"/>
        <end position="786"/>
    </location>
</feature>
<dbReference type="Proteomes" id="UP000518752">
    <property type="component" value="Unassembled WGS sequence"/>
</dbReference>
<comment type="caution">
    <text evidence="12">The sequence shown here is derived from an EMBL/GenBank/DDBJ whole genome shotgun (WGS) entry which is preliminary data.</text>
</comment>
<evidence type="ECO:0000256" key="5">
    <source>
        <dbReference type="ARBA" id="ARBA00023295"/>
    </source>
</evidence>
<dbReference type="FunFam" id="3.20.20.80:FF:000050">
    <property type="entry name" value="Beta-mannosidase B"/>
    <property type="match status" value="1"/>
</dbReference>
<keyword evidence="13" id="KW-1185">Reference proteome</keyword>
<sequence>MKKISLDDWTFTQVGGGKGTKEDEYLPAKGPTTVHVELLKTNRIPDPFIGLHEYDVQWIGESDWLFKQAFTISENEDLRNSHIDLVLDGLDTFAQVVVNNKQVLETANQFVGYRVDVKQHLKPGENELILHFSSAFKKGRDLEKQHGKLNLWNGDSSRLHVRKAQYNYGWDWGPILMTVGPWKSVYLELYQNRISDLDIRSMVSKDLDVKMEVEVSLFDRLSSAPLSLALKAPDGAVVASDNVTADMGQARAVFSFGRGELLLWYPTGFGGQPIYTVELTLTDANGTILDSKTQKIGFRRTEVVQEKLIDQPGLSFFFSINNIPVFAAGSNWIPADSFLTLITPDRYRAWLELLVKGNQNMIRVWGGGIYESDIFYDNCDELGILVWQDFMFGCGQYPAYNDFLALVKDEAEYNVKRLRHHPSLSIFAGNNEDYQVAESLHLELNYDDETSDFRNTNFPARYIYERVLPDIVGRFCNVYYHRASPYSGQGQPTTDRTLGDLHQWNVWHGSQEPWTNWDILSGRFVSEFGMEGYPNARTVDHWLGGQVSERFPQSRINNSHNKAAGFERRLELYLVENFKVWHLENDFDGSEIKHHYIYATQIMQAECLASAYRLWRRNWAGKGKEHTSGALVWQLNDCWPTTSWSIVDYFLRPKPSYFTISRELRSYTVGITRKEVTKFPDDRSAADFAIETVFEVWGTNGTLTARQVTIEFLNHDLHDPGFKDGWTKSVTLSPNSSTEVFKGPIPALSPRTSQSQVPKVIVVSARVLDEEGGVLARYSNWPEPFKFISFPHDVGFKAEVSTDGDSVRLSSKRPVKGIILDAEGEEVKWSDQGIDLIPGDDQVVQAKGLKGRKVQARYLGDGTV</sequence>
<feature type="domain" description="Glycoside hydrolase family 2 immunoglobulin-like beta-sandwich" evidence="9">
    <location>
        <begin position="193"/>
        <end position="299"/>
    </location>
</feature>
<dbReference type="SUPFAM" id="SSF49785">
    <property type="entry name" value="Galactose-binding domain-like"/>
    <property type="match status" value="1"/>
</dbReference>
<protein>
    <recommendedName>
        <fullName evidence="7">Beta-mannosidase B</fullName>
        <ecNumber evidence="3">3.2.1.25</ecNumber>
    </recommendedName>
    <alternativeName>
        <fullName evidence="8">Mannanase B</fullName>
    </alternativeName>
</protein>
<dbReference type="GO" id="GO:0006516">
    <property type="term" value="P:glycoprotein catabolic process"/>
    <property type="evidence" value="ECO:0007669"/>
    <property type="project" value="TreeGrafter"/>
</dbReference>
<evidence type="ECO:0000256" key="8">
    <source>
        <dbReference type="ARBA" id="ARBA00041614"/>
    </source>
</evidence>
<dbReference type="PANTHER" id="PTHR43730:SF1">
    <property type="entry name" value="BETA-MANNOSIDASE"/>
    <property type="match status" value="1"/>
</dbReference>
<feature type="domain" description="Beta-mannosidase-like galactose-binding" evidence="11">
    <location>
        <begin position="9"/>
        <end position="183"/>
    </location>
</feature>
<dbReference type="Pfam" id="PF22666">
    <property type="entry name" value="Glyco_hydro_2_N2"/>
    <property type="match status" value="1"/>
</dbReference>
<dbReference type="OrthoDB" id="2866996at2759"/>
<dbReference type="Gene3D" id="2.60.120.260">
    <property type="entry name" value="Galactose-binding domain-like"/>
    <property type="match status" value="1"/>
</dbReference>
<dbReference type="InterPro" id="IPR036156">
    <property type="entry name" value="Beta-gal/glucu_dom_sf"/>
</dbReference>
<dbReference type="Pfam" id="PF17786">
    <property type="entry name" value="Mannosidase_ig"/>
    <property type="match status" value="1"/>
</dbReference>
<dbReference type="InterPro" id="IPR006102">
    <property type="entry name" value="Ig-like_GH2"/>
</dbReference>
<dbReference type="InterPro" id="IPR054593">
    <property type="entry name" value="Beta-mannosidase-like_N2"/>
</dbReference>
<keyword evidence="5" id="KW-0326">Glycosidase</keyword>
<evidence type="ECO:0000313" key="12">
    <source>
        <dbReference type="EMBL" id="KAF5393569.1"/>
    </source>
</evidence>
<dbReference type="Gene3D" id="3.20.20.80">
    <property type="entry name" value="Glycosidases"/>
    <property type="match status" value="1"/>
</dbReference>
<dbReference type="GO" id="GO:0005975">
    <property type="term" value="P:carbohydrate metabolic process"/>
    <property type="evidence" value="ECO:0007669"/>
    <property type="project" value="InterPro"/>
</dbReference>
<evidence type="ECO:0000256" key="4">
    <source>
        <dbReference type="ARBA" id="ARBA00022801"/>
    </source>
</evidence>
<accession>A0A8H5I1M3</accession>
<dbReference type="InterPro" id="IPR050887">
    <property type="entry name" value="Beta-mannosidase_GH2"/>
</dbReference>
<dbReference type="InterPro" id="IPR017853">
    <property type="entry name" value="GH"/>
</dbReference>
<dbReference type="InterPro" id="IPR008979">
    <property type="entry name" value="Galactose-bd-like_sf"/>
</dbReference>
<comment type="pathway">
    <text evidence="2">Glycan metabolism; N-glycan degradation.</text>
</comment>
<evidence type="ECO:0000256" key="7">
    <source>
        <dbReference type="ARBA" id="ARBA00041069"/>
    </source>
</evidence>
<evidence type="ECO:0000259" key="9">
    <source>
        <dbReference type="Pfam" id="PF00703"/>
    </source>
</evidence>
<evidence type="ECO:0000256" key="2">
    <source>
        <dbReference type="ARBA" id="ARBA00004740"/>
    </source>
</evidence>
<gene>
    <name evidence="12" type="ORF">D9757_000065</name>
</gene>
<dbReference type="PANTHER" id="PTHR43730">
    <property type="entry name" value="BETA-MANNOSIDASE"/>
    <property type="match status" value="1"/>
</dbReference>
<proteinExistence type="inferred from homology"/>
<comment type="catalytic activity">
    <reaction evidence="1">
        <text>Hydrolysis of terminal, non-reducing beta-D-mannose residues in beta-D-mannosides.</text>
        <dbReference type="EC" id="3.2.1.25"/>
    </reaction>
</comment>